<organism evidence="1 2">
    <name type="scientific">Hyalomma asiaticum</name>
    <name type="common">Tick</name>
    <dbReference type="NCBI Taxonomy" id="266040"/>
    <lineage>
        <taxon>Eukaryota</taxon>
        <taxon>Metazoa</taxon>
        <taxon>Ecdysozoa</taxon>
        <taxon>Arthropoda</taxon>
        <taxon>Chelicerata</taxon>
        <taxon>Arachnida</taxon>
        <taxon>Acari</taxon>
        <taxon>Parasitiformes</taxon>
        <taxon>Ixodida</taxon>
        <taxon>Ixodoidea</taxon>
        <taxon>Ixodidae</taxon>
        <taxon>Hyalomminae</taxon>
        <taxon>Hyalomma</taxon>
    </lineage>
</organism>
<protein>
    <submittedName>
        <fullName evidence="1">Uncharacterized protein</fullName>
    </submittedName>
</protein>
<comment type="caution">
    <text evidence="1">The sequence shown here is derived from an EMBL/GenBank/DDBJ whole genome shotgun (WGS) entry which is preliminary data.</text>
</comment>
<evidence type="ECO:0000313" key="1">
    <source>
        <dbReference type="EMBL" id="KAH6940707.1"/>
    </source>
</evidence>
<evidence type="ECO:0000313" key="2">
    <source>
        <dbReference type="Proteomes" id="UP000821845"/>
    </source>
</evidence>
<reference evidence="1" key="1">
    <citation type="submission" date="2020-05" db="EMBL/GenBank/DDBJ databases">
        <title>Large-scale comparative analyses of tick genomes elucidate their genetic diversity and vector capacities.</title>
        <authorList>
            <person name="Jia N."/>
            <person name="Wang J."/>
            <person name="Shi W."/>
            <person name="Du L."/>
            <person name="Sun Y."/>
            <person name="Zhan W."/>
            <person name="Jiang J."/>
            <person name="Wang Q."/>
            <person name="Zhang B."/>
            <person name="Ji P."/>
            <person name="Sakyi L.B."/>
            <person name="Cui X."/>
            <person name="Yuan T."/>
            <person name="Jiang B."/>
            <person name="Yang W."/>
            <person name="Lam T.T.-Y."/>
            <person name="Chang Q."/>
            <person name="Ding S."/>
            <person name="Wang X."/>
            <person name="Zhu J."/>
            <person name="Ruan X."/>
            <person name="Zhao L."/>
            <person name="Wei J."/>
            <person name="Que T."/>
            <person name="Du C."/>
            <person name="Cheng J."/>
            <person name="Dai P."/>
            <person name="Han X."/>
            <person name="Huang E."/>
            <person name="Gao Y."/>
            <person name="Liu J."/>
            <person name="Shao H."/>
            <person name="Ye R."/>
            <person name="Li L."/>
            <person name="Wei W."/>
            <person name="Wang X."/>
            <person name="Wang C."/>
            <person name="Yang T."/>
            <person name="Huo Q."/>
            <person name="Li W."/>
            <person name="Guo W."/>
            <person name="Chen H."/>
            <person name="Zhou L."/>
            <person name="Ni X."/>
            <person name="Tian J."/>
            <person name="Zhou Y."/>
            <person name="Sheng Y."/>
            <person name="Liu T."/>
            <person name="Pan Y."/>
            <person name="Xia L."/>
            <person name="Li J."/>
            <person name="Zhao F."/>
            <person name="Cao W."/>
        </authorList>
    </citation>
    <scope>NUCLEOTIDE SEQUENCE</scope>
    <source>
        <strain evidence="1">Hyas-2018</strain>
    </source>
</reference>
<accession>A0ACB7T338</accession>
<dbReference type="Proteomes" id="UP000821845">
    <property type="component" value="Chromosome 11"/>
</dbReference>
<dbReference type="EMBL" id="CM023491">
    <property type="protein sequence ID" value="KAH6940707.1"/>
    <property type="molecule type" value="Genomic_DNA"/>
</dbReference>
<name>A0ACB7T338_HYAAI</name>
<gene>
    <name evidence="1" type="ORF">HPB50_005266</name>
</gene>
<keyword evidence="2" id="KW-1185">Reference proteome</keyword>
<sequence length="576" mass="64727">MSSMSELSESPGLRRYLTVCTVSYLESGLALPLNGECDIIYYDSLLLRPEDTFMGTFTNDYLKPIFDAAKDPNVTHNTQFGMSIHAPAINDFSGEVKTAAGLQHYKDHWQRKVFNWGVLNIHGFIMKNTPDILKTSLSVLKELKDTAAAAGHNASMVVGLFCKATGGCDRVTEYFKTIFLPDGVLVLGHITYRDNNISDCTMIPNSILDDPLVKYNNLSYMHSLVDSVNTVRYLQDMGFDTMYAVTATLAGRWYRPLTPDNHNIHPGKYRPGNKCEVGNYPQKAHIQDVCGNKSFAYTEHFRFTHYHLTAYTWDKKEGYTITYDSNEALERKYCFAFDNNTDLLVGISAYDANYDAAPRNCSKFKGAPWSRLKWLNKMRGWLDVPTPYSPSQFLSRCLYTRRNHGRNVLRVPRLEEQYQQRPTSVFKCFEIYPALAACSCVTYFLGLVIQGLSNGDKKRFTAIVLACCALMAMLALMGGVYATTNLFADDEHAEEGVAEKPHSYAKHGGGTGASTTSAFWTGTLPSRGDGLYYALFMVKKSWHVPPCGGPFSYDRETREDGSEVTRRLCLFRPSSA</sequence>
<proteinExistence type="predicted"/>